<keyword evidence="2" id="KW-1185">Reference proteome</keyword>
<gene>
    <name evidence="1" type="ORF">J3A84_04920</name>
</gene>
<name>A0A939HBP7_9CLOT</name>
<evidence type="ECO:0000313" key="1">
    <source>
        <dbReference type="EMBL" id="MBO1264383.1"/>
    </source>
</evidence>
<reference evidence="1" key="1">
    <citation type="submission" date="2021-03" db="EMBL/GenBank/DDBJ databases">
        <title>Proteiniclasticum marinus sp. nov., isolated from tidal flat sediment.</title>
        <authorList>
            <person name="Namirimu T."/>
            <person name="Yang J.-A."/>
            <person name="Yang S.-H."/>
            <person name="Kim Y.-J."/>
            <person name="Kwon K.K."/>
        </authorList>
    </citation>
    <scope>NUCLEOTIDE SEQUENCE</scope>
    <source>
        <strain evidence="1">SCR006</strain>
    </source>
</reference>
<dbReference type="AlphaFoldDB" id="A0A939HBP7"/>
<evidence type="ECO:0000313" key="2">
    <source>
        <dbReference type="Proteomes" id="UP000664218"/>
    </source>
</evidence>
<protein>
    <submittedName>
        <fullName evidence="1">Uncharacterized protein</fullName>
    </submittedName>
</protein>
<dbReference type="Proteomes" id="UP000664218">
    <property type="component" value="Unassembled WGS sequence"/>
</dbReference>
<comment type="caution">
    <text evidence="1">The sequence shown here is derived from an EMBL/GenBank/DDBJ whole genome shotgun (WGS) entry which is preliminary data.</text>
</comment>
<sequence>MANIKIAQLTNQTTLSDTDLVIVETATSTNKMTVGKLKELLGIQEGGIEESGNNANGYWIKFKDGTLIMGALVNVPMNDTSVSGIKNAPFPIIPVSIYGGGHMPDYIGNVNYIDALRGLVVAINTTYKRWDIWPRTQYSGSANINLFLIGRWK</sequence>
<dbReference type="EMBL" id="JAFNJU010000003">
    <property type="protein sequence ID" value="MBO1264383.1"/>
    <property type="molecule type" value="Genomic_DNA"/>
</dbReference>
<organism evidence="1 2">
    <name type="scientific">Proteiniclasticum aestuarii</name>
    <dbReference type="NCBI Taxonomy" id="2817862"/>
    <lineage>
        <taxon>Bacteria</taxon>
        <taxon>Bacillati</taxon>
        <taxon>Bacillota</taxon>
        <taxon>Clostridia</taxon>
        <taxon>Eubacteriales</taxon>
        <taxon>Clostridiaceae</taxon>
        <taxon>Proteiniclasticum</taxon>
    </lineage>
</organism>
<dbReference type="RefSeq" id="WP_207598897.1">
    <property type="nucleotide sequence ID" value="NZ_JAFNJU010000003.1"/>
</dbReference>
<accession>A0A939HBP7</accession>
<proteinExistence type="predicted"/>